<dbReference type="Proteomes" id="UP001216390">
    <property type="component" value="Chromosome"/>
</dbReference>
<feature type="compositionally biased region" description="Low complexity" evidence="1">
    <location>
        <begin position="35"/>
        <end position="83"/>
    </location>
</feature>
<sequence>MAMAESDRIARGAARRRSRGLLVVLAVAFAVGACSDGESATPPTTTTEASRSSTTTPATGSTTSADSNTTDSTATSSAATPAGQNPEDEIVSRYIGYWDARFAANSGTPNPDDPALREFATGAQLDAVVAETRANLAQGLAFRPAPDPADIQTVDVVEVQGADAVVQECVVTDGVIFRRDTGEVVDDEVYTQNVRGELQRVDGVWKVSLARLVQQWEGVAGCARAS</sequence>
<proteinExistence type="predicted"/>
<dbReference type="KEGG" id="ima:PO878_04295"/>
<name>A0AAF0BUL5_9ACTN</name>
<keyword evidence="3" id="KW-1185">Reference proteome</keyword>
<dbReference type="AlphaFoldDB" id="A0AAF0BUL5"/>
<evidence type="ECO:0000256" key="1">
    <source>
        <dbReference type="SAM" id="MobiDB-lite"/>
    </source>
</evidence>
<organism evidence="2 3">
    <name type="scientific">Iamia majanohamensis</name>
    <dbReference type="NCBI Taxonomy" id="467976"/>
    <lineage>
        <taxon>Bacteria</taxon>
        <taxon>Bacillati</taxon>
        <taxon>Actinomycetota</taxon>
        <taxon>Acidimicrobiia</taxon>
        <taxon>Acidimicrobiales</taxon>
        <taxon>Iamiaceae</taxon>
        <taxon>Iamia</taxon>
    </lineage>
</organism>
<protein>
    <submittedName>
        <fullName evidence="2">Uncharacterized protein</fullName>
    </submittedName>
</protein>
<evidence type="ECO:0000313" key="2">
    <source>
        <dbReference type="EMBL" id="WCO67942.1"/>
    </source>
</evidence>
<feature type="region of interest" description="Disordered" evidence="1">
    <location>
        <begin position="35"/>
        <end position="88"/>
    </location>
</feature>
<dbReference type="RefSeq" id="WP_272737459.1">
    <property type="nucleotide sequence ID" value="NZ_CP116942.1"/>
</dbReference>
<accession>A0AAF0BUL5</accession>
<dbReference type="EMBL" id="CP116942">
    <property type="protein sequence ID" value="WCO67942.1"/>
    <property type="molecule type" value="Genomic_DNA"/>
</dbReference>
<gene>
    <name evidence="2" type="ORF">PO878_04295</name>
</gene>
<evidence type="ECO:0000313" key="3">
    <source>
        <dbReference type="Proteomes" id="UP001216390"/>
    </source>
</evidence>
<reference evidence="2" key="1">
    <citation type="submission" date="2023-01" db="EMBL/GenBank/DDBJ databases">
        <title>The diversity of Class Acidimicrobiia in South China Sea sediment environments and the proposal of Iamia marina sp. nov., a novel species of the genus Iamia.</title>
        <authorList>
            <person name="He Y."/>
            <person name="Tian X."/>
        </authorList>
    </citation>
    <scope>NUCLEOTIDE SEQUENCE</scope>
    <source>
        <strain evidence="2">DSM 19957</strain>
    </source>
</reference>